<evidence type="ECO:0000313" key="3">
    <source>
        <dbReference type="Proteomes" id="UP000664132"/>
    </source>
</evidence>
<dbReference type="InterPro" id="IPR010730">
    <property type="entry name" value="HET"/>
</dbReference>
<organism evidence="2 3">
    <name type="scientific">Cadophora malorum</name>
    <dbReference type="NCBI Taxonomy" id="108018"/>
    <lineage>
        <taxon>Eukaryota</taxon>
        <taxon>Fungi</taxon>
        <taxon>Dikarya</taxon>
        <taxon>Ascomycota</taxon>
        <taxon>Pezizomycotina</taxon>
        <taxon>Leotiomycetes</taxon>
        <taxon>Helotiales</taxon>
        <taxon>Ploettnerulaceae</taxon>
        <taxon>Cadophora</taxon>
    </lineage>
</organism>
<protein>
    <recommendedName>
        <fullName evidence="1">Heterokaryon incompatibility domain-containing protein</fullName>
    </recommendedName>
</protein>
<evidence type="ECO:0000313" key="2">
    <source>
        <dbReference type="EMBL" id="KAG4421546.1"/>
    </source>
</evidence>
<accession>A0A8H7TLE0</accession>
<sequence>MSSASLVFPYRPLDTSTFEIRLIGLQPRDPANPDTITCSLEHAGLEDPDSIYEALSYEWGADTKTPCSIILNDVCLPVREKLFSALWYLRDQGEVPGVRVLWIDALCINQSDDIEKAHQVAQMGNIYSHAWQVVAWVGLEMQYIPKSRRDPSLTWDQKDSAACSVSSMGDLVDIITDSSKLSFDGASDYRKWGCILAFCDRTYWTRLWIIQEVILAPRIVVQGGAYSFDFTLLEKALEKHMVIYKRAFEDKYKSSMDFIADTTLYNIFAQRGKRQKNNNTLLDNVHLYRKSFCFDPRDRIFGVLEIGPACCKANISISYQKSEWENLESLFQHHFQDHQSSVVNDLQLRSLFYYFSQRGQSPRSWTAALPSEIFLEAGHSTVATVRCNLLGVILAHEKAQNELLVGHYTSEETNILYSKQVTESNLLPSARVLDSNRSSEPGYFEGSSTWPDAGQLRDPTLRDAYDSFRRVWDSSATVYGWTNYSGAVTGGAQPKHVDLVAEEMSAINTYGDTRPGDMICSLAYGGGALILRWLNVKLVVVMFIKDRPLFPNERWRWDRRLYLNFAVLRAYHEFMMFGPGSSFEISGIDHAQGAGMRWD</sequence>
<dbReference type="Proteomes" id="UP000664132">
    <property type="component" value="Unassembled WGS sequence"/>
</dbReference>
<dbReference type="EMBL" id="JAFJYH010000063">
    <property type="protein sequence ID" value="KAG4421546.1"/>
    <property type="molecule type" value="Genomic_DNA"/>
</dbReference>
<gene>
    <name evidence="2" type="ORF">IFR04_005273</name>
</gene>
<dbReference type="PANTHER" id="PTHR24148">
    <property type="entry name" value="ANKYRIN REPEAT DOMAIN-CONTAINING PROTEIN 39 HOMOLOG-RELATED"/>
    <property type="match status" value="1"/>
</dbReference>
<keyword evidence="3" id="KW-1185">Reference proteome</keyword>
<dbReference type="Pfam" id="PF06985">
    <property type="entry name" value="HET"/>
    <property type="match status" value="1"/>
</dbReference>
<dbReference type="OrthoDB" id="3553147at2759"/>
<name>A0A8H7TLE0_9HELO</name>
<dbReference type="InterPro" id="IPR052895">
    <property type="entry name" value="HetReg/Transcr_Mod"/>
</dbReference>
<proteinExistence type="predicted"/>
<feature type="domain" description="Heterokaryon incompatibility" evidence="1">
    <location>
        <begin position="52"/>
        <end position="212"/>
    </location>
</feature>
<dbReference type="PANTHER" id="PTHR24148:SF64">
    <property type="entry name" value="HETEROKARYON INCOMPATIBILITY DOMAIN-CONTAINING PROTEIN"/>
    <property type="match status" value="1"/>
</dbReference>
<comment type="caution">
    <text evidence="2">The sequence shown here is derived from an EMBL/GenBank/DDBJ whole genome shotgun (WGS) entry which is preliminary data.</text>
</comment>
<reference evidence="2" key="1">
    <citation type="submission" date="2021-02" db="EMBL/GenBank/DDBJ databases">
        <title>Genome sequence Cadophora malorum strain M34.</title>
        <authorList>
            <person name="Stefanovic E."/>
            <person name="Vu D."/>
            <person name="Scully C."/>
            <person name="Dijksterhuis J."/>
            <person name="Roader J."/>
            <person name="Houbraken J."/>
        </authorList>
    </citation>
    <scope>NUCLEOTIDE SEQUENCE</scope>
    <source>
        <strain evidence="2">M34</strain>
    </source>
</reference>
<dbReference type="AlphaFoldDB" id="A0A8H7TLE0"/>
<evidence type="ECO:0000259" key="1">
    <source>
        <dbReference type="Pfam" id="PF06985"/>
    </source>
</evidence>